<accession>A0A6C0K4L8</accession>
<protein>
    <submittedName>
        <fullName evidence="1">Uncharacterized protein</fullName>
    </submittedName>
</protein>
<name>A0A6C0K4L8_9ZZZZ</name>
<proteinExistence type="predicted"/>
<sequence length="96" mass="11337">MNTHERYNFRDSTVLKSLKSKLKNSKEPTQYNGMTIRASSTHDFEMYGGNDTWYKCELKQCSTQYQGVYMYSSANQLFYRYFPNESLLSSLQQLTL</sequence>
<organism evidence="1">
    <name type="scientific">viral metagenome</name>
    <dbReference type="NCBI Taxonomy" id="1070528"/>
    <lineage>
        <taxon>unclassified sequences</taxon>
        <taxon>metagenomes</taxon>
        <taxon>organismal metagenomes</taxon>
    </lineage>
</organism>
<reference evidence="1" key="1">
    <citation type="journal article" date="2020" name="Nature">
        <title>Giant virus diversity and host interactions through global metagenomics.</title>
        <authorList>
            <person name="Schulz F."/>
            <person name="Roux S."/>
            <person name="Paez-Espino D."/>
            <person name="Jungbluth S."/>
            <person name="Walsh D.A."/>
            <person name="Denef V.J."/>
            <person name="McMahon K.D."/>
            <person name="Konstantinidis K.T."/>
            <person name="Eloe-Fadrosh E.A."/>
            <person name="Kyrpides N.C."/>
            <person name="Woyke T."/>
        </authorList>
    </citation>
    <scope>NUCLEOTIDE SEQUENCE</scope>
    <source>
        <strain evidence="1">GVMAG-S-1101172-89</strain>
    </source>
</reference>
<dbReference type="EMBL" id="MN740812">
    <property type="protein sequence ID" value="QHU13005.1"/>
    <property type="molecule type" value="Genomic_DNA"/>
</dbReference>
<dbReference type="AlphaFoldDB" id="A0A6C0K4L8"/>
<evidence type="ECO:0000313" key="1">
    <source>
        <dbReference type="EMBL" id="QHU13005.1"/>
    </source>
</evidence>